<feature type="chain" id="PRO_5042969407" evidence="2">
    <location>
        <begin position="21"/>
        <end position="409"/>
    </location>
</feature>
<feature type="domain" description="AB hydrolase-1" evidence="3">
    <location>
        <begin position="120"/>
        <end position="389"/>
    </location>
</feature>
<keyword evidence="2" id="KW-0732">Signal</keyword>
<dbReference type="GO" id="GO:0016787">
    <property type="term" value="F:hydrolase activity"/>
    <property type="evidence" value="ECO:0007669"/>
    <property type="project" value="UniProtKB-KW"/>
</dbReference>
<dbReference type="PANTHER" id="PTHR43798:SF31">
    <property type="entry name" value="AB HYDROLASE SUPERFAMILY PROTEIN YCLE"/>
    <property type="match status" value="1"/>
</dbReference>
<keyword evidence="5" id="KW-1185">Reference proteome</keyword>
<reference evidence="4" key="2">
    <citation type="submission" date="2023-05" db="EMBL/GenBank/DDBJ databases">
        <authorList>
            <consortium name="Lawrence Berkeley National Laboratory"/>
            <person name="Steindorff A."/>
            <person name="Hensen N."/>
            <person name="Bonometti L."/>
            <person name="Westerberg I."/>
            <person name="Brannstrom I.O."/>
            <person name="Guillou S."/>
            <person name="Cros-Aarteil S."/>
            <person name="Calhoun S."/>
            <person name="Haridas S."/>
            <person name="Kuo A."/>
            <person name="Mondo S."/>
            <person name="Pangilinan J."/>
            <person name="Riley R."/>
            <person name="Labutti K."/>
            <person name="Andreopoulos B."/>
            <person name="Lipzen A."/>
            <person name="Chen C."/>
            <person name="Yanf M."/>
            <person name="Daum C."/>
            <person name="Ng V."/>
            <person name="Clum A."/>
            <person name="Ohm R."/>
            <person name="Martin F."/>
            <person name="Silar P."/>
            <person name="Natvig D."/>
            <person name="Lalanne C."/>
            <person name="Gautier V."/>
            <person name="Ament-Velasquez S.L."/>
            <person name="Kruys A."/>
            <person name="Hutchinson M.I."/>
            <person name="Powell A.J."/>
            <person name="Barry K."/>
            <person name="Miller A.N."/>
            <person name="Grigoriev I.V."/>
            <person name="Debuchy R."/>
            <person name="Gladieux P."/>
            <person name="Thoren M.H."/>
            <person name="Johannesson H."/>
        </authorList>
    </citation>
    <scope>NUCLEOTIDE SEQUENCE</scope>
    <source>
        <strain evidence="4">PSN293</strain>
    </source>
</reference>
<dbReference type="EMBL" id="MU858081">
    <property type="protein sequence ID" value="KAK4215333.1"/>
    <property type="molecule type" value="Genomic_DNA"/>
</dbReference>
<dbReference type="PANTHER" id="PTHR43798">
    <property type="entry name" value="MONOACYLGLYCEROL LIPASE"/>
    <property type="match status" value="1"/>
</dbReference>
<dbReference type="GO" id="GO:0016020">
    <property type="term" value="C:membrane"/>
    <property type="evidence" value="ECO:0007669"/>
    <property type="project" value="TreeGrafter"/>
</dbReference>
<dbReference type="AlphaFoldDB" id="A0AAN7B916"/>
<dbReference type="InterPro" id="IPR029058">
    <property type="entry name" value="AB_hydrolase_fold"/>
</dbReference>
<accession>A0AAN7B916</accession>
<evidence type="ECO:0000313" key="4">
    <source>
        <dbReference type="EMBL" id="KAK4215333.1"/>
    </source>
</evidence>
<evidence type="ECO:0000256" key="1">
    <source>
        <dbReference type="ARBA" id="ARBA00022801"/>
    </source>
</evidence>
<evidence type="ECO:0000313" key="5">
    <source>
        <dbReference type="Proteomes" id="UP001301769"/>
    </source>
</evidence>
<dbReference type="Gene3D" id="3.40.50.1820">
    <property type="entry name" value="alpha/beta hydrolase"/>
    <property type="match status" value="1"/>
</dbReference>
<gene>
    <name evidence="4" type="ORF">QBC37DRAFT_419440</name>
</gene>
<reference evidence="4" key="1">
    <citation type="journal article" date="2023" name="Mol. Phylogenet. Evol.">
        <title>Genome-scale phylogeny and comparative genomics of the fungal order Sordariales.</title>
        <authorList>
            <person name="Hensen N."/>
            <person name="Bonometti L."/>
            <person name="Westerberg I."/>
            <person name="Brannstrom I.O."/>
            <person name="Guillou S."/>
            <person name="Cros-Aarteil S."/>
            <person name="Calhoun S."/>
            <person name="Haridas S."/>
            <person name="Kuo A."/>
            <person name="Mondo S."/>
            <person name="Pangilinan J."/>
            <person name="Riley R."/>
            <person name="LaButti K."/>
            <person name="Andreopoulos B."/>
            <person name="Lipzen A."/>
            <person name="Chen C."/>
            <person name="Yan M."/>
            <person name="Daum C."/>
            <person name="Ng V."/>
            <person name="Clum A."/>
            <person name="Steindorff A."/>
            <person name="Ohm R.A."/>
            <person name="Martin F."/>
            <person name="Silar P."/>
            <person name="Natvig D.O."/>
            <person name="Lalanne C."/>
            <person name="Gautier V."/>
            <person name="Ament-Velasquez S.L."/>
            <person name="Kruys A."/>
            <person name="Hutchinson M.I."/>
            <person name="Powell A.J."/>
            <person name="Barry K."/>
            <person name="Miller A.N."/>
            <person name="Grigoriev I.V."/>
            <person name="Debuchy R."/>
            <person name="Gladieux P."/>
            <person name="Hiltunen Thoren M."/>
            <person name="Johannesson H."/>
        </authorList>
    </citation>
    <scope>NUCLEOTIDE SEQUENCE</scope>
    <source>
        <strain evidence="4">PSN293</strain>
    </source>
</reference>
<comment type="caution">
    <text evidence="4">The sequence shown here is derived from an EMBL/GenBank/DDBJ whole genome shotgun (WGS) entry which is preliminary data.</text>
</comment>
<dbReference type="InterPro" id="IPR050266">
    <property type="entry name" value="AB_hydrolase_sf"/>
</dbReference>
<protein>
    <submittedName>
        <fullName evidence="4">Alpha/Beta hydrolase protein</fullName>
    </submittedName>
</protein>
<sequence>MKNLLQPMFLLVAGVYITTAAPTPDNVESLLQRSANPRASQTKICQDLKIPLTVTSTNYVFGLPHFNNDLDVANWVVTATNRNPSIKKTVTPGTKNITATYTIGARFCQPAPGKKSNKVVLLATHGIGFDKSYWDPNLPAELKSETDKYSFVDHAVSRGYAVFSYDRLGVVSSSSRQTSGYTVQINNQLEIVKKLAKLVKAGGENILPGKFGNPKKTVLVGHSFGSALSYFAVSDEPDLVDGVVLTGFSTNISASNQGTALVAGFVPRIANLMEKKWNGLDSGYLATVDGNSSAVIFFQQPDYDPAIAEFAAANQAPFAVMELSTGREFSFNPPVTFKGAALIISGKYDWPFCAGDCDDVLANPGAQYFAGARPFKAIVYPKAGHGLNFHLNAKGSFKAITDFLYENGL</sequence>
<evidence type="ECO:0000256" key="2">
    <source>
        <dbReference type="SAM" id="SignalP"/>
    </source>
</evidence>
<keyword evidence="1 4" id="KW-0378">Hydrolase</keyword>
<dbReference type="InterPro" id="IPR000073">
    <property type="entry name" value="AB_hydrolase_1"/>
</dbReference>
<proteinExistence type="predicted"/>
<organism evidence="4 5">
    <name type="scientific">Rhypophila decipiens</name>
    <dbReference type="NCBI Taxonomy" id="261697"/>
    <lineage>
        <taxon>Eukaryota</taxon>
        <taxon>Fungi</taxon>
        <taxon>Dikarya</taxon>
        <taxon>Ascomycota</taxon>
        <taxon>Pezizomycotina</taxon>
        <taxon>Sordariomycetes</taxon>
        <taxon>Sordariomycetidae</taxon>
        <taxon>Sordariales</taxon>
        <taxon>Naviculisporaceae</taxon>
        <taxon>Rhypophila</taxon>
    </lineage>
</organism>
<dbReference type="Proteomes" id="UP001301769">
    <property type="component" value="Unassembled WGS sequence"/>
</dbReference>
<name>A0AAN7B916_9PEZI</name>
<evidence type="ECO:0000259" key="3">
    <source>
        <dbReference type="Pfam" id="PF12697"/>
    </source>
</evidence>
<feature type="signal peptide" evidence="2">
    <location>
        <begin position="1"/>
        <end position="20"/>
    </location>
</feature>
<dbReference type="SUPFAM" id="SSF53474">
    <property type="entry name" value="alpha/beta-Hydrolases"/>
    <property type="match status" value="1"/>
</dbReference>
<dbReference type="Pfam" id="PF12697">
    <property type="entry name" value="Abhydrolase_6"/>
    <property type="match status" value="1"/>
</dbReference>